<sequence length="305" mass="33535">MAKTIPNYDLYGDQASPAWSNSFSFEWIPQRSKPYQWEIQVHRHDAFVQLLYLSAGFAEVTVNNARIRADAPCFIVIPAGAAHGFSFSPQVDGPVITATQKVLESMATLLMPELLAVIRTPRVIPLPGDNRHVDSLMPLFLALERESRIHASGQTAAGMSLLTALLVQVARIAGAPDAGTRAEPAAGSRKNRQIEQFKTLLDQHFCAHWPVQNYAEALGLTAGQLSRICREVLGMSSLDVINARLLHEAQRDLVYTSSSIKQLAGELGFEDDAYFSRFFKRHTGLSPREFRAQALAQLAGAPAPE</sequence>
<protein>
    <submittedName>
        <fullName evidence="5">Helix-turn-helix domain-containing protein</fullName>
    </submittedName>
</protein>
<accession>A0A7Y8KZ40</accession>
<comment type="caution">
    <text evidence="5">The sequence shown here is derived from an EMBL/GenBank/DDBJ whole genome shotgun (WGS) entry which is preliminary data.</text>
</comment>
<reference evidence="5 6" key="1">
    <citation type="submission" date="2019-09" db="EMBL/GenBank/DDBJ databases">
        <title>Hydrogenophaga aromatica sp. nov., isolated from a para-xylene-degrading enrichment culture.</title>
        <authorList>
            <person name="Tancsics A."/>
            <person name="Banerjee S."/>
        </authorList>
    </citation>
    <scope>NUCLEOTIDE SEQUENCE [LARGE SCALE GENOMIC DNA]</scope>
    <source>
        <strain evidence="5 6">D2P1</strain>
    </source>
</reference>
<evidence type="ECO:0000256" key="1">
    <source>
        <dbReference type="ARBA" id="ARBA00023015"/>
    </source>
</evidence>
<keyword evidence="1" id="KW-0805">Transcription regulation</keyword>
<dbReference type="SUPFAM" id="SSF46689">
    <property type="entry name" value="Homeodomain-like"/>
    <property type="match status" value="1"/>
</dbReference>
<dbReference type="InterPro" id="IPR014710">
    <property type="entry name" value="RmlC-like_jellyroll"/>
</dbReference>
<evidence type="ECO:0000313" key="5">
    <source>
        <dbReference type="EMBL" id="NWF48420.1"/>
    </source>
</evidence>
<dbReference type="Pfam" id="PF12833">
    <property type="entry name" value="HTH_18"/>
    <property type="match status" value="1"/>
</dbReference>
<dbReference type="PANTHER" id="PTHR43280:SF32">
    <property type="entry name" value="TRANSCRIPTIONAL REGULATORY PROTEIN"/>
    <property type="match status" value="1"/>
</dbReference>
<dbReference type="GO" id="GO:0043565">
    <property type="term" value="F:sequence-specific DNA binding"/>
    <property type="evidence" value="ECO:0007669"/>
    <property type="project" value="InterPro"/>
</dbReference>
<dbReference type="RefSeq" id="WP_177139058.1">
    <property type="nucleotide sequence ID" value="NZ_VYGV01000027.1"/>
</dbReference>
<dbReference type="InterPro" id="IPR020449">
    <property type="entry name" value="Tscrpt_reg_AraC-type_HTH"/>
</dbReference>
<dbReference type="Gene3D" id="1.10.10.60">
    <property type="entry name" value="Homeodomain-like"/>
    <property type="match status" value="1"/>
</dbReference>
<dbReference type="SMART" id="SM00342">
    <property type="entry name" value="HTH_ARAC"/>
    <property type="match status" value="1"/>
</dbReference>
<dbReference type="CDD" id="cd06999">
    <property type="entry name" value="cupin_HpaA-like_N"/>
    <property type="match status" value="1"/>
</dbReference>
<dbReference type="GO" id="GO:0003700">
    <property type="term" value="F:DNA-binding transcription factor activity"/>
    <property type="evidence" value="ECO:0007669"/>
    <property type="project" value="InterPro"/>
</dbReference>
<organism evidence="5 6">
    <name type="scientific">Hydrogenophaga aromaticivorans</name>
    <dbReference type="NCBI Taxonomy" id="2610898"/>
    <lineage>
        <taxon>Bacteria</taxon>
        <taxon>Pseudomonadati</taxon>
        <taxon>Pseudomonadota</taxon>
        <taxon>Betaproteobacteria</taxon>
        <taxon>Burkholderiales</taxon>
        <taxon>Comamonadaceae</taxon>
        <taxon>Hydrogenophaga</taxon>
    </lineage>
</organism>
<dbReference type="SUPFAM" id="SSF51182">
    <property type="entry name" value="RmlC-like cupins"/>
    <property type="match status" value="1"/>
</dbReference>
<dbReference type="InterPro" id="IPR009057">
    <property type="entry name" value="Homeodomain-like_sf"/>
</dbReference>
<dbReference type="PROSITE" id="PS01124">
    <property type="entry name" value="HTH_ARAC_FAMILY_2"/>
    <property type="match status" value="1"/>
</dbReference>
<gene>
    <name evidence="5" type="ORF">F3K02_24650</name>
</gene>
<proteinExistence type="predicted"/>
<dbReference type="InterPro" id="IPR011051">
    <property type="entry name" value="RmlC_Cupin_sf"/>
</dbReference>
<dbReference type="PRINTS" id="PR00032">
    <property type="entry name" value="HTHARAC"/>
</dbReference>
<evidence type="ECO:0000313" key="6">
    <source>
        <dbReference type="Proteomes" id="UP000545507"/>
    </source>
</evidence>
<dbReference type="EMBL" id="VYGV01000027">
    <property type="protein sequence ID" value="NWF48420.1"/>
    <property type="molecule type" value="Genomic_DNA"/>
</dbReference>
<keyword evidence="6" id="KW-1185">Reference proteome</keyword>
<evidence type="ECO:0000256" key="2">
    <source>
        <dbReference type="ARBA" id="ARBA00023125"/>
    </source>
</evidence>
<keyword evidence="2" id="KW-0238">DNA-binding</keyword>
<feature type="domain" description="HTH araC/xylS-type" evidence="4">
    <location>
        <begin position="195"/>
        <end position="293"/>
    </location>
</feature>
<keyword evidence="3" id="KW-0804">Transcription</keyword>
<dbReference type="InterPro" id="IPR018060">
    <property type="entry name" value="HTH_AraC"/>
</dbReference>
<dbReference type="InterPro" id="IPR047264">
    <property type="entry name" value="Cupin_HpaA-like_N"/>
</dbReference>
<dbReference type="Gene3D" id="2.60.120.10">
    <property type="entry name" value="Jelly Rolls"/>
    <property type="match status" value="1"/>
</dbReference>
<name>A0A7Y8KZ40_9BURK</name>
<evidence type="ECO:0000256" key="3">
    <source>
        <dbReference type="ARBA" id="ARBA00023163"/>
    </source>
</evidence>
<dbReference type="AlphaFoldDB" id="A0A7Y8KZ40"/>
<evidence type="ECO:0000259" key="4">
    <source>
        <dbReference type="PROSITE" id="PS01124"/>
    </source>
</evidence>
<dbReference type="Proteomes" id="UP000545507">
    <property type="component" value="Unassembled WGS sequence"/>
</dbReference>
<dbReference type="PANTHER" id="PTHR43280">
    <property type="entry name" value="ARAC-FAMILY TRANSCRIPTIONAL REGULATOR"/>
    <property type="match status" value="1"/>
</dbReference>